<name>A0AAN7TYW6_9MYCE</name>
<dbReference type="Proteomes" id="UP001344447">
    <property type="component" value="Unassembled WGS sequence"/>
</dbReference>
<dbReference type="AlphaFoldDB" id="A0AAN7TYW6"/>
<accession>A0AAN7TYW6</accession>
<evidence type="ECO:0000313" key="2">
    <source>
        <dbReference type="EMBL" id="KAK5577855.1"/>
    </source>
</evidence>
<organism evidence="2 3">
    <name type="scientific">Dictyostelium firmibasis</name>
    <dbReference type="NCBI Taxonomy" id="79012"/>
    <lineage>
        <taxon>Eukaryota</taxon>
        <taxon>Amoebozoa</taxon>
        <taxon>Evosea</taxon>
        <taxon>Eumycetozoa</taxon>
        <taxon>Dictyostelia</taxon>
        <taxon>Dictyosteliales</taxon>
        <taxon>Dictyosteliaceae</taxon>
        <taxon>Dictyostelium</taxon>
    </lineage>
</organism>
<gene>
    <name evidence="2" type="ORF">RB653_002803</name>
</gene>
<proteinExistence type="predicted"/>
<feature type="region of interest" description="Disordered" evidence="1">
    <location>
        <begin position="187"/>
        <end position="218"/>
    </location>
</feature>
<feature type="compositionally biased region" description="Basic residues" evidence="1">
    <location>
        <begin position="207"/>
        <end position="218"/>
    </location>
</feature>
<protein>
    <submittedName>
        <fullName evidence="2">Uncharacterized protein</fullName>
    </submittedName>
</protein>
<comment type="caution">
    <text evidence="2">The sequence shown here is derived from an EMBL/GenBank/DDBJ whole genome shotgun (WGS) entry which is preliminary data.</text>
</comment>
<reference evidence="2 3" key="1">
    <citation type="submission" date="2023-11" db="EMBL/GenBank/DDBJ databases">
        <title>Dfirmibasis_genome.</title>
        <authorList>
            <person name="Edelbroek B."/>
            <person name="Kjellin J."/>
            <person name="Jerlstrom-Hultqvist J."/>
            <person name="Soderbom F."/>
        </authorList>
    </citation>
    <scope>NUCLEOTIDE SEQUENCE [LARGE SCALE GENOMIC DNA]</scope>
    <source>
        <strain evidence="2 3">TNS-C-14</strain>
    </source>
</reference>
<keyword evidence="3" id="KW-1185">Reference proteome</keyword>
<evidence type="ECO:0000256" key="1">
    <source>
        <dbReference type="SAM" id="MobiDB-lite"/>
    </source>
</evidence>
<dbReference type="EMBL" id="JAVFKY010000004">
    <property type="protein sequence ID" value="KAK5577855.1"/>
    <property type="molecule type" value="Genomic_DNA"/>
</dbReference>
<evidence type="ECO:0000313" key="3">
    <source>
        <dbReference type="Proteomes" id="UP001344447"/>
    </source>
</evidence>
<sequence length="218" mass="24808">MSILPIYVPCQICKTDMPMSDIKNHILDECIPTLLEIYGLKNLLPTQKEYQSFEELGISFDSEYDSSTCFLSQYFLEDHAKKQYCTNPIRGSLRIDIINGTFSTTICKFEHLSEIKTLNLIRSTLRAQIFHDYLKEDLSKVKEQGRIGRCSTCSNKCSDWIKIKPSGLTKSSNTENKIFKRKVDDIDDSSTNISDGEPEELPTKGKTPSKRGKISTTN</sequence>